<feature type="transmembrane region" description="Helical" evidence="5">
    <location>
        <begin position="149"/>
        <end position="165"/>
    </location>
</feature>
<dbReference type="RefSeq" id="WP_121485568.1">
    <property type="nucleotide sequence ID" value="NZ_QQXL01000006.1"/>
</dbReference>
<evidence type="ECO:0000313" key="7">
    <source>
        <dbReference type="EMBL" id="RKW69897.1"/>
    </source>
</evidence>
<evidence type="ECO:0000256" key="4">
    <source>
        <dbReference type="ARBA" id="ARBA00023136"/>
    </source>
</evidence>
<gene>
    <name evidence="7" type="ORF">DWQ67_10500</name>
</gene>
<dbReference type="Proteomes" id="UP000273119">
    <property type="component" value="Unassembled WGS sequence"/>
</dbReference>
<accession>A0A496PHD1</accession>
<comment type="caution">
    <text evidence="7">The sequence shown here is derived from an EMBL/GenBank/DDBJ whole genome shotgun (WGS) entry which is preliminary data.</text>
</comment>
<evidence type="ECO:0000313" key="8">
    <source>
        <dbReference type="Proteomes" id="UP000273119"/>
    </source>
</evidence>
<feature type="transmembrane region" description="Helical" evidence="5">
    <location>
        <begin position="171"/>
        <end position="189"/>
    </location>
</feature>
<feature type="transmembrane region" description="Helical" evidence="5">
    <location>
        <begin position="96"/>
        <end position="115"/>
    </location>
</feature>
<feature type="transmembrane region" description="Helical" evidence="5">
    <location>
        <begin position="121"/>
        <end position="142"/>
    </location>
</feature>
<keyword evidence="8" id="KW-1185">Reference proteome</keyword>
<feature type="transmembrane region" description="Helical" evidence="5">
    <location>
        <begin position="344"/>
        <end position="361"/>
    </location>
</feature>
<feature type="transmembrane region" description="Helical" evidence="5">
    <location>
        <begin position="315"/>
        <end position="332"/>
    </location>
</feature>
<proteinExistence type="predicted"/>
<evidence type="ECO:0000256" key="1">
    <source>
        <dbReference type="ARBA" id="ARBA00004141"/>
    </source>
</evidence>
<dbReference type="InterPro" id="IPR049453">
    <property type="entry name" value="Memb_transporter_dom"/>
</dbReference>
<evidence type="ECO:0000259" key="6">
    <source>
        <dbReference type="Pfam" id="PF13515"/>
    </source>
</evidence>
<dbReference type="AlphaFoldDB" id="A0A496PHD1"/>
<comment type="subcellular location">
    <subcellularLocation>
        <location evidence="1">Membrane</location>
        <topology evidence="1">Multi-pass membrane protein</topology>
    </subcellularLocation>
</comment>
<keyword evidence="2 5" id="KW-0812">Transmembrane</keyword>
<organism evidence="7 8">
    <name type="scientific">Galactobacter caseinivorans</name>
    <dbReference type="NCBI Taxonomy" id="2676123"/>
    <lineage>
        <taxon>Bacteria</taxon>
        <taxon>Bacillati</taxon>
        <taxon>Actinomycetota</taxon>
        <taxon>Actinomycetes</taxon>
        <taxon>Micrococcales</taxon>
        <taxon>Micrococcaceae</taxon>
        <taxon>Galactobacter</taxon>
    </lineage>
</organism>
<evidence type="ECO:0000256" key="5">
    <source>
        <dbReference type="SAM" id="Phobius"/>
    </source>
</evidence>
<feature type="transmembrane region" description="Helical" evidence="5">
    <location>
        <begin position="41"/>
        <end position="59"/>
    </location>
</feature>
<dbReference type="GO" id="GO:0016020">
    <property type="term" value="C:membrane"/>
    <property type="evidence" value="ECO:0007669"/>
    <property type="project" value="UniProtKB-SubCell"/>
</dbReference>
<keyword evidence="4 5" id="KW-0472">Membrane</keyword>
<keyword evidence="3 5" id="KW-1133">Transmembrane helix</keyword>
<evidence type="ECO:0000256" key="3">
    <source>
        <dbReference type="ARBA" id="ARBA00022989"/>
    </source>
</evidence>
<sequence>MNAASVPAPSPQPPTSGTATADRFRLRHLFTLAPLNGDHHVGLRTAIGVLLPLLTLIAVQRIELAPYAVFGAFVGVYSRVPGHLDRLLMQIKAGALMWLVVLLATLAGNFLVHGVTLPTGGWWLVGLTTLVAGAASVVAGFLRLRPAGSLFHIFAFAAIASLPADPGLSDGMFTASSAMILALVLGQLGRIAPLNRTPWQVTPLPMIPPSAQGAIWREGLAYLVAAGVAGSAAILLSGPLGMGHTYWAMVAAVVPLVGRSTQHRIIRAVHRVLGTGAGLILMALIVLLQPQPWLAVLAIGLMQFLAEIFVTRNYFWAMLFVTPLALVGGTLGRPLTPDILYDRALETLIGVVIGVIVVLLMDRFSRASSHTVHVMKLS</sequence>
<feature type="transmembrane region" description="Helical" evidence="5">
    <location>
        <begin position="220"/>
        <end position="238"/>
    </location>
</feature>
<dbReference type="Pfam" id="PF13515">
    <property type="entry name" value="FUSC_2"/>
    <property type="match status" value="1"/>
</dbReference>
<protein>
    <submittedName>
        <fullName evidence="7">FUSC family protein</fullName>
    </submittedName>
</protein>
<name>A0A496PHD1_9MICC</name>
<dbReference type="EMBL" id="QQXL01000006">
    <property type="protein sequence ID" value="RKW69897.1"/>
    <property type="molecule type" value="Genomic_DNA"/>
</dbReference>
<reference evidence="7 8" key="1">
    <citation type="submission" date="2018-07" db="EMBL/GenBank/DDBJ databases">
        <title>Arthrobacter sp. nov., isolated from raw cow's milk with high bacterial count.</title>
        <authorList>
            <person name="Hahne J."/>
            <person name="Isele D."/>
            <person name="Lipski A."/>
        </authorList>
    </citation>
    <scope>NUCLEOTIDE SEQUENCE [LARGE SCALE GENOMIC DNA]</scope>
    <source>
        <strain evidence="7 8">JZ R-183</strain>
    </source>
</reference>
<feature type="domain" description="Integral membrane bound transporter" evidence="6">
    <location>
        <begin position="233"/>
        <end position="357"/>
    </location>
</feature>
<evidence type="ECO:0000256" key="2">
    <source>
        <dbReference type="ARBA" id="ARBA00022692"/>
    </source>
</evidence>